<proteinExistence type="predicted"/>
<gene>
    <name evidence="2" type="ORF">C0Q70_08891</name>
</gene>
<organism evidence="2 3">
    <name type="scientific">Pomacea canaliculata</name>
    <name type="common">Golden apple snail</name>
    <dbReference type="NCBI Taxonomy" id="400727"/>
    <lineage>
        <taxon>Eukaryota</taxon>
        <taxon>Metazoa</taxon>
        <taxon>Spiralia</taxon>
        <taxon>Lophotrochozoa</taxon>
        <taxon>Mollusca</taxon>
        <taxon>Gastropoda</taxon>
        <taxon>Caenogastropoda</taxon>
        <taxon>Architaenioglossa</taxon>
        <taxon>Ampullarioidea</taxon>
        <taxon>Ampullariidae</taxon>
        <taxon>Pomacea</taxon>
    </lineage>
</organism>
<dbReference type="EMBL" id="PZQS01000005">
    <property type="protein sequence ID" value="PVD29636.1"/>
    <property type="molecule type" value="Genomic_DNA"/>
</dbReference>
<dbReference type="Proteomes" id="UP000245119">
    <property type="component" value="Linkage Group LG5"/>
</dbReference>
<name>A0A2T7P8B0_POMCA</name>
<evidence type="ECO:0000313" key="2">
    <source>
        <dbReference type="EMBL" id="PVD29636.1"/>
    </source>
</evidence>
<feature type="compositionally biased region" description="Basic and acidic residues" evidence="1">
    <location>
        <begin position="50"/>
        <end position="65"/>
    </location>
</feature>
<accession>A0A2T7P8B0</accession>
<evidence type="ECO:0000313" key="3">
    <source>
        <dbReference type="Proteomes" id="UP000245119"/>
    </source>
</evidence>
<reference evidence="2 3" key="1">
    <citation type="submission" date="2018-04" db="EMBL/GenBank/DDBJ databases">
        <title>The genome of golden apple snail Pomacea canaliculata provides insight into stress tolerance and invasive adaptation.</title>
        <authorList>
            <person name="Liu C."/>
            <person name="Liu B."/>
            <person name="Ren Y."/>
            <person name="Zhang Y."/>
            <person name="Wang H."/>
            <person name="Li S."/>
            <person name="Jiang F."/>
            <person name="Yin L."/>
            <person name="Zhang G."/>
            <person name="Qian W."/>
            <person name="Fan W."/>
        </authorList>
    </citation>
    <scope>NUCLEOTIDE SEQUENCE [LARGE SCALE GENOMIC DNA]</scope>
    <source>
        <strain evidence="2">SZHN2017</strain>
        <tissue evidence="2">Muscle</tissue>
    </source>
</reference>
<comment type="caution">
    <text evidence="2">The sequence shown here is derived from an EMBL/GenBank/DDBJ whole genome shotgun (WGS) entry which is preliminary data.</text>
</comment>
<protein>
    <submittedName>
        <fullName evidence="2">Uncharacterized protein</fullName>
    </submittedName>
</protein>
<keyword evidence="3" id="KW-1185">Reference proteome</keyword>
<evidence type="ECO:0000256" key="1">
    <source>
        <dbReference type="SAM" id="MobiDB-lite"/>
    </source>
</evidence>
<feature type="region of interest" description="Disordered" evidence="1">
    <location>
        <begin position="37"/>
        <end position="71"/>
    </location>
</feature>
<sequence>MCPPTTRLHVYHKCTNLDPSALGIGLRSSRSVTAGGAELDCGCTPTESRGQGEEEVRRRRERDSLDLSSEV</sequence>
<dbReference type="AlphaFoldDB" id="A0A2T7P8B0"/>